<organism evidence="1 2">
    <name type="scientific">Ureibacillus xyleni</name>
    <dbReference type="NCBI Taxonomy" id="614648"/>
    <lineage>
        <taxon>Bacteria</taxon>
        <taxon>Bacillati</taxon>
        <taxon>Bacillota</taxon>
        <taxon>Bacilli</taxon>
        <taxon>Bacillales</taxon>
        <taxon>Caryophanaceae</taxon>
        <taxon>Ureibacillus</taxon>
    </lineage>
</organism>
<keyword evidence="2" id="KW-1185">Reference proteome</keyword>
<evidence type="ECO:0000313" key="1">
    <source>
        <dbReference type="EMBL" id="SOB94148.1"/>
    </source>
</evidence>
<evidence type="ECO:0000313" key="2">
    <source>
        <dbReference type="Proteomes" id="UP000219636"/>
    </source>
</evidence>
<dbReference type="EMBL" id="OBMQ01000001">
    <property type="protein sequence ID" value="SOB94148.1"/>
    <property type="molecule type" value="Genomic_DNA"/>
</dbReference>
<accession>A0A285RKA0</accession>
<protein>
    <submittedName>
        <fullName evidence="1">Uncharacterized protein</fullName>
    </submittedName>
</protein>
<dbReference type="RefSeq" id="WP_097072304.1">
    <property type="nucleotide sequence ID" value="NZ_OBMQ01000001.1"/>
</dbReference>
<gene>
    <name evidence="1" type="ORF">SAMN05880501_101768</name>
</gene>
<name>A0A285RKA0_9BACL</name>
<reference evidence="2" key="1">
    <citation type="submission" date="2017-08" db="EMBL/GenBank/DDBJ databases">
        <authorList>
            <person name="Varghese N."/>
            <person name="Submissions S."/>
        </authorList>
    </citation>
    <scope>NUCLEOTIDE SEQUENCE [LARGE SCALE GENOMIC DNA]</scope>
    <source>
        <strain evidence="2">JC22</strain>
    </source>
</reference>
<proteinExistence type="predicted"/>
<sequence>MGVNHTNAQISIANNCEEDIYILIVPFQEWDWGDRGFDINSNNEFKYHIKCLSSLSRLISQLNVYPMVPINSSSMVEHILETVQDIKRDVIAFLNKEAIIIPSGHLRKITSDKGNNSLRTFALFGWGSLFGVSDVTLFIVSATLDRQAIIKTSYQESWVVQQDEIGKAKKGAFWEIDRSNDFYQFSISC</sequence>
<dbReference type="Proteomes" id="UP000219636">
    <property type="component" value="Unassembled WGS sequence"/>
</dbReference>
<dbReference type="AlphaFoldDB" id="A0A285RKA0"/>
<dbReference type="OrthoDB" id="2988627at2"/>